<feature type="compositionally biased region" description="Low complexity" evidence="1">
    <location>
        <begin position="161"/>
        <end position="174"/>
    </location>
</feature>
<dbReference type="PROSITE" id="PS50275">
    <property type="entry name" value="SAC"/>
    <property type="match status" value="1"/>
</dbReference>
<dbReference type="OrthoDB" id="405996at2759"/>
<dbReference type="Proteomes" id="UP000321518">
    <property type="component" value="Unassembled WGS sequence"/>
</dbReference>
<feature type="region of interest" description="Disordered" evidence="1">
    <location>
        <begin position="219"/>
        <end position="291"/>
    </location>
</feature>
<dbReference type="GO" id="GO:0046856">
    <property type="term" value="P:phosphatidylinositol dephosphorylation"/>
    <property type="evidence" value="ECO:0007669"/>
    <property type="project" value="TreeGrafter"/>
</dbReference>
<dbReference type="InterPro" id="IPR022158">
    <property type="entry name" value="Inositol_phosphatase"/>
</dbReference>
<dbReference type="InterPro" id="IPR034753">
    <property type="entry name" value="hSac2"/>
</dbReference>
<evidence type="ECO:0000259" key="2">
    <source>
        <dbReference type="PROSITE" id="PS50275"/>
    </source>
</evidence>
<proteinExistence type="predicted"/>
<organism evidence="4 5">
    <name type="scientific">Rhodotorula toruloides</name>
    <name type="common">Yeast</name>
    <name type="synonym">Rhodosporidium toruloides</name>
    <dbReference type="NCBI Taxonomy" id="5286"/>
    <lineage>
        <taxon>Eukaryota</taxon>
        <taxon>Fungi</taxon>
        <taxon>Dikarya</taxon>
        <taxon>Basidiomycota</taxon>
        <taxon>Pucciniomycotina</taxon>
        <taxon>Microbotryomycetes</taxon>
        <taxon>Sporidiobolales</taxon>
        <taxon>Sporidiobolaceae</taxon>
        <taxon>Rhodotorula</taxon>
    </lineage>
</organism>
<name>A0A511KML4_RHOTO</name>
<dbReference type="AlphaFoldDB" id="A0A511KML4"/>
<evidence type="ECO:0000313" key="4">
    <source>
        <dbReference type="EMBL" id="GEM11591.1"/>
    </source>
</evidence>
<dbReference type="PANTHER" id="PTHR45662:SF7">
    <property type="entry name" value="SACI DOMAIN PROTEIN (AFU_ORTHOLOGUE AFUA_1G15890)"/>
    <property type="match status" value="1"/>
</dbReference>
<dbReference type="Pfam" id="PF12456">
    <property type="entry name" value="hSac2"/>
    <property type="match status" value="1"/>
</dbReference>
<evidence type="ECO:0000259" key="3">
    <source>
        <dbReference type="PROSITE" id="PS51791"/>
    </source>
</evidence>
<sequence length="992" mass="108825">MARAAPGSWSRANARTVPPAVSAPPLVLLHRRLAIHPDPAQGLVVRPFDASFRGLWEGQAVRIPYGSTKPEETRWEEEPDVPGIEVDCVAGLLVGFQDSFLIVVTDSSIAATLPDLQNPHSRPKILSANSLLAIPLGSYDAARTVIMRHLSKQAAGRKRSASIASTASATSLATGEGANSGGEETSEDESSADDADAAPFVLPQASDKAKRPFWQRTFSRGFGKKPSAAPPAPEETASTTETVDDPDTASPPDAPDAPALPAVAAAATEPSSTGTGASTPPDDEEVRESQRELDKKLVTECLRVFTGLYFSFDTDITRGLQAKHERRNDGLKHLPLWRSADKRFWFNQHLIAPFVQAGLHSYIVVMMQGFSHHLSVALPLQPYRTLTSVDPSSPTSVDLELTLISRRSTERPGLRYQRRGIDSSGSVANFVETEFIIECVREGTRHVDAFVQVRGSIPLYWSQSPWALKPPPVLERTKEESGKAMRKHLEGLKTRYGRLVLINLAETTGKEGTVVNAYGDGVASLGVDEEEIRYVSFDFHKETKGFNYARISNLIEDIKFGLEEMQTFWTTPEDVYSMQKGTCRVNCIDSLDRTNVVESAIARWVLNQHLIHLGITSDECEDLDFAFNALWADNGDAISREYAGTSALKGDFTRTGKRNWRGAMNDASNSIARLLQSTVTDFFKQAALDYMLGVNLNAFQEFAERLETSDPGEIIRLAQIRQEALETATREVVEEGEHRVAACTLLSPTEEDTIRPAKGGKYEEKVLILSDKAVYIVSYEFSLQKVTSFTRIPSGDIVGIQTGVYIISSLDASARDPLENYGFIIRYRAKETTERVRTYSLRTSSRRKSPAKGTSSSPSSRPLTPLKLSFPIGKTTPAAAPVADPSEDETHFVAFKALRRDAVKVACEDGSSEIIDRRVGDDIEGKTAKDVVWSIVSRLKEECEKAGAAGEGDDDWLVEKDIISLAESRAQTSIVDKLSHSLYALANKAIWA</sequence>
<dbReference type="GO" id="GO:0005783">
    <property type="term" value="C:endoplasmic reticulum"/>
    <property type="evidence" value="ECO:0007669"/>
    <property type="project" value="TreeGrafter"/>
</dbReference>
<dbReference type="PANTHER" id="PTHR45662">
    <property type="entry name" value="PHOSPHATIDYLINOSITIDE PHOSPHATASE SAC1"/>
    <property type="match status" value="1"/>
</dbReference>
<feature type="compositionally biased region" description="Low complexity" evidence="1">
    <location>
        <begin position="851"/>
        <end position="866"/>
    </location>
</feature>
<gene>
    <name evidence="4" type="ORF">Rt10032_c16g5608</name>
</gene>
<evidence type="ECO:0000313" key="5">
    <source>
        <dbReference type="Proteomes" id="UP000321518"/>
    </source>
</evidence>
<feature type="domain" description="HSac2" evidence="3">
    <location>
        <begin position="715"/>
        <end position="869"/>
    </location>
</feature>
<protein>
    <submittedName>
        <fullName evidence="4">Uncharacterized protein</fullName>
    </submittedName>
</protein>
<evidence type="ECO:0000256" key="1">
    <source>
        <dbReference type="SAM" id="MobiDB-lite"/>
    </source>
</evidence>
<feature type="region of interest" description="Disordered" evidence="1">
    <location>
        <begin position="838"/>
        <end position="866"/>
    </location>
</feature>
<accession>A0A511KML4</accession>
<dbReference type="InterPro" id="IPR002013">
    <property type="entry name" value="SAC_dom"/>
</dbReference>
<dbReference type="GO" id="GO:0043812">
    <property type="term" value="F:phosphatidylinositol-4-phosphate phosphatase activity"/>
    <property type="evidence" value="ECO:0007669"/>
    <property type="project" value="TreeGrafter"/>
</dbReference>
<comment type="caution">
    <text evidence="4">The sequence shown here is derived from an EMBL/GenBank/DDBJ whole genome shotgun (WGS) entry which is preliminary data.</text>
</comment>
<feature type="compositionally biased region" description="Acidic residues" evidence="1">
    <location>
        <begin position="184"/>
        <end position="194"/>
    </location>
</feature>
<dbReference type="Pfam" id="PF02383">
    <property type="entry name" value="Syja_N"/>
    <property type="match status" value="1"/>
</dbReference>
<reference evidence="4 5" key="1">
    <citation type="submission" date="2019-07" db="EMBL/GenBank/DDBJ databases">
        <title>Rhodotorula toruloides NBRC10032 genome sequencing.</title>
        <authorList>
            <person name="Shida Y."/>
            <person name="Takaku H."/>
            <person name="Ogasawara W."/>
            <person name="Mori K."/>
        </authorList>
    </citation>
    <scope>NUCLEOTIDE SEQUENCE [LARGE SCALE GENOMIC DNA]</scope>
    <source>
        <strain evidence="4 5">NBRC10032</strain>
    </source>
</reference>
<dbReference type="EMBL" id="BJWK01000016">
    <property type="protein sequence ID" value="GEM11591.1"/>
    <property type="molecule type" value="Genomic_DNA"/>
</dbReference>
<dbReference type="PROSITE" id="PS51791">
    <property type="entry name" value="HSAC2"/>
    <property type="match status" value="1"/>
</dbReference>
<feature type="region of interest" description="Disordered" evidence="1">
    <location>
        <begin position="157"/>
        <end position="194"/>
    </location>
</feature>
<feature type="domain" description="SAC" evidence="2">
    <location>
        <begin position="299"/>
        <end position="644"/>
    </location>
</feature>
<feature type="compositionally biased region" description="Low complexity" evidence="1">
    <location>
        <begin position="248"/>
        <end position="273"/>
    </location>
</feature>